<dbReference type="PRINTS" id="PR00320">
    <property type="entry name" value="GPROTEINBRPT"/>
</dbReference>
<keyword evidence="2 4" id="KW-0853">WD repeat</keyword>
<evidence type="ECO:0000256" key="4">
    <source>
        <dbReference type="PROSITE-ProRule" id="PRU00221"/>
    </source>
</evidence>
<dbReference type="Pfam" id="PF00400">
    <property type="entry name" value="WD40"/>
    <property type="match status" value="2"/>
</dbReference>
<dbReference type="GO" id="GO:0006364">
    <property type="term" value="P:rRNA processing"/>
    <property type="evidence" value="ECO:0007669"/>
    <property type="project" value="InterPro"/>
</dbReference>
<dbReference type="SUPFAM" id="SSF50978">
    <property type="entry name" value="WD40 repeat-like"/>
    <property type="match status" value="1"/>
</dbReference>
<dbReference type="PANTHER" id="PTHR14091">
    <property type="entry name" value="PERIODIC TRYPTOPHAN PROTEIN 1"/>
    <property type="match status" value="1"/>
</dbReference>
<feature type="compositionally biased region" description="Basic and acidic residues" evidence="5">
    <location>
        <begin position="38"/>
        <end position="58"/>
    </location>
</feature>
<dbReference type="InterPro" id="IPR001680">
    <property type="entry name" value="WD40_rpt"/>
</dbReference>
<organism evidence="6 7">
    <name type="scientific">Catenaria anguillulae PL171</name>
    <dbReference type="NCBI Taxonomy" id="765915"/>
    <lineage>
        <taxon>Eukaryota</taxon>
        <taxon>Fungi</taxon>
        <taxon>Fungi incertae sedis</taxon>
        <taxon>Blastocladiomycota</taxon>
        <taxon>Blastocladiomycetes</taxon>
        <taxon>Blastocladiales</taxon>
        <taxon>Catenariaceae</taxon>
        <taxon>Catenaria</taxon>
    </lineage>
</organism>
<keyword evidence="1" id="KW-0597">Phosphoprotein</keyword>
<dbReference type="InterPro" id="IPR036322">
    <property type="entry name" value="WD40_repeat_dom_sf"/>
</dbReference>
<evidence type="ECO:0000256" key="3">
    <source>
        <dbReference type="ARBA" id="ARBA00022737"/>
    </source>
</evidence>
<accession>A0A1Y2H6G9</accession>
<dbReference type="PANTHER" id="PTHR14091:SF0">
    <property type="entry name" value="PERIODIC TRYPTOPHAN PROTEIN 1 HOMOLOG"/>
    <property type="match status" value="1"/>
</dbReference>
<dbReference type="GO" id="GO:0005634">
    <property type="term" value="C:nucleus"/>
    <property type="evidence" value="ECO:0007669"/>
    <property type="project" value="TreeGrafter"/>
</dbReference>
<dbReference type="PROSITE" id="PS00678">
    <property type="entry name" value="WD_REPEATS_1"/>
    <property type="match status" value="2"/>
</dbReference>
<dbReference type="InterPro" id="IPR044285">
    <property type="entry name" value="PWP1"/>
</dbReference>
<dbReference type="STRING" id="765915.A0A1Y2H6G9"/>
<dbReference type="InterPro" id="IPR019775">
    <property type="entry name" value="WD40_repeat_CS"/>
</dbReference>
<keyword evidence="3" id="KW-0677">Repeat</keyword>
<feature type="region of interest" description="Disordered" evidence="5">
    <location>
        <begin position="38"/>
        <end position="112"/>
    </location>
</feature>
<dbReference type="InterPro" id="IPR020472">
    <property type="entry name" value="WD40_PAC1"/>
</dbReference>
<feature type="compositionally biased region" description="Acidic residues" evidence="5">
    <location>
        <begin position="59"/>
        <end position="91"/>
    </location>
</feature>
<dbReference type="OrthoDB" id="270624at2759"/>
<evidence type="ECO:0000256" key="1">
    <source>
        <dbReference type="ARBA" id="ARBA00022553"/>
    </source>
</evidence>
<comment type="caution">
    <text evidence="6">The sequence shown here is derived from an EMBL/GenBank/DDBJ whole genome shotgun (WGS) entry which is preliminary data.</text>
</comment>
<protein>
    <submittedName>
        <fullName evidence="6">WD40-repeat-containing domain protein</fullName>
    </submittedName>
</protein>
<dbReference type="AlphaFoldDB" id="A0A1Y2H6G9"/>
<dbReference type="SMART" id="SM00320">
    <property type="entry name" value="WD40"/>
    <property type="match status" value="3"/>
</dbReference>
<evidence type="ECO:0000256" key="5">
    <source>
        <dbReference type="SAM" id="MobiDB-lite"/>
    </source>
</evidence>
<gene>
    <name evidence="6" type="ORF">BCR44DRAFT_30754</name>
</gene>
<name>A0A1Y2H6G9_9FUNG</name>
<evidence type="ECO:0000313" key="7">
    <source>
        <dbReference type="Proteomes" id="UP000193411"/>
    </source>
</evidence>
<reference evidence="6 7" key="1">
    <citation type="submission" date="2016-07" db="EMBL/GenBank/DDBJ databases">
        <title>Pervasive Adenine N6-methylation of Active Genes in Fungi.</title>
        <authorList>
            <consortium name="DOE Joint Genome Institute"/>
            <person name="Mondo S.J."/>
            <person name="Dannebaum R.O."/>
            <person name="Kuo R.C."/>
            <person name="Labutti K."/>
            <person name="Haridas S."/>
            <person name="Kuo A."/>
            <person name="Salamov A."/>
            <person name="Ahrendt S.R."/>
            <person name="Lipzen A."/>
            <person name="Sullivan W."/>
            <person name="Andreopoulos W.B."/>
            <person name="Clum A."/>
            <person name="Lindquist E."/>
            <person name="Daum C."/>
            <person name="Ramamoorthy G.K."/>
            <person name="Gryganskyi A."/>
            <person name="Culley D."/>
            <person name="Magnuson J.K."/>
            <person name="James T.Y."/>
            <person name="O'Malley M.A."/>
            <person name="Stajich J.E."/>
            <person name="Spatafora J.W."/>
            <person name="Visel A."/>
            <person name="Grigoriev I.V."/>
        </authorList>
    </citation>
    <scope>NUCLEOTIDE SEQUENCE [LARGE SCALE GENOMIC DNA]</scope>
    <source>
        <strain evidence="6 7">PL171</strain>
    </source>
</reference>
<dbReference type="PROSITE" id="PS50082">
    <property type="entry name" value="WD_REPEATS_2"/>
    <property type="match status" value="2"/>
</dbReference>
<evidence type="ECO:0000313" key="6">
    <source>
        <dbReference type="EMBL" id="ORZ30177.1"/>
    </source>
</evidence>
<feature type="repeat" description="WD" evidence="4">
    <location>
        <begin position="302"/>
        <end position="344"/>
    </location>
</feature>
<dbReference type="PROSITE" id="PS50294">
    <property type="entry name" value="WD_REPEATS_REGION"/>
    <property type="match status" value="1"/>
</dbReference>
<dbReference type="Gene3D" id="2.130.10.10">
    <property type="entry name" value="YVTN repeat-like/Quinoprotein amine dehydrogenase"/>
    <property type="match status" value="2"/>
</dbReference>
<dbReference type="EMBL" id="MCFL01000098">
    <property type="protein sequence ID" value="ORZ30177.1"/>
    <property type="molecule type" value="Genomic_DNA"/>
</dbReference>
<sequence length="554" mass="59268">MISSLKWIPRGACATTPRRVAMDDAEFKRMAEVAGLEHEEAMAELERARAAEAEAADKDDAEDEDEDMESGNESGSDDDEDAEDDEDDGMDVDVKEKNPDDLSEYNLDGYDDEPENVIETANIFSNMKSMVYHAADDSTEDPYVTNVSDDEAERAEEEEALAIAPYDSVLVVATTADDISQLEFQVLEGEPDDLSDSEDQVAGTNLYTHHDVMLPTFPLAVEWFDYVPGSQTTFKSTAHDGTDRGSFVAVAGFAPDIELWDVDVVDAMLPLAVLGAPRETDAATGKLGKKKVSGAAKRTPNDQFHVDAVLALSWNKAHRNFLASGSADATVKIWDLDTLTAVRSFTPHAKAAKKPAAKPGHVAGAKVCITQWAPAAPTCLLTGGHDATVRFFDTRTPDQLVTCKLTADPESAAFNTVPGADSQVYVSTEDGHIVLVDLRNAAQPVWTLSAHSGGSASCVSLTPLGTTLASVGADKTVKIWNVSSGKPALRHSRQMPQLGPLFSCAWCPEQEGVLAVGGARGSVVLDLNMNAVVTANANAGDKDDDISEDESDDE</sequence>
<proteinExistence type="predicted"/>
<dbReference type="Proteomes" id="UP000193411">
    <property type="component" value="Unassembled WGS sequence"/>
</dbReference>
<evidence type="ECO:0000256" key="2">
    <source>
        <dbReference type="ARBA" id="ARBA00022574"/>
    </source>
</evidence>
<feature type="repeat" description="WD" evidence="4">
    <location>
        <begin position="459"/>
        <end position="490"/>
    </location>
</feature>
<dbReference type="InterPro" id="IPR015943">
    <property type="entry name" value="WD40/YVTN_repeat-like_dom_sf"/>
</dbReference>
<keyword evidence="7" id="KW-1185">Reference proteome</keyword>